<comment type="subcellular location">
    <subcellularLocation>
        <location evidence="1 8">Nucleus</location>
    </subcellularLocation>
</comment>
<dbReference type="PANTHER" id="PTHR12111:SF1">
    <property type="entry name" value="SPLICING FACTOR YJU2"/>
    <property type="match status" value="1"/>
</dbReference>
<evidence type="ECO:0000313" key="11">
    <source>
        <dbReference type="Proteomes" id="UP000695562"/>
    </source>
</evidence>
<dbReference type="GO" id="GO:0046872">
    <property type="term" value="F:metal ion binding"/>
    <property type="evidence" value="ECO:0007669"/>
    <property type="project" value="UniProtKB-KW"/>
</dbReference>
<evidence type="ECO:0000256" key="7">
    <source>
        <dbReference type="ARBA" id="ARBA00023242"/>
    </source>
</evidence>
<dbReference type="OrthoDB" id="674963at2759"/>
<protein>
    <recommendedName>
        <fullName evidence="8">Splicing factor YJU2</fullName>
    </recommendedName>
</protein>
<dbReference type="Proteomes" id="UP000695562">
    <property type="component" value="Unassembled WGS sequence"/>
</dbReference>
<comment type="similarity">
    <text evidence="8">Belongs to the CWC16 family. YJU2 subfamily.</text>
</comment>
<evidence type="ECO:0000256" key="3">
    <source>
        <dbReference type="ARBA" id="ARBA00022723"/>
    </source>
</evidence>
<keyword evidence="2" id="KW-0507">mRNA processing</keyword>
<dbReference type="HAMAP" id="MF_03226">
    <property type="entry name" value="YJU2"/>
    <property type="match status" value="1"/>
</dbReference>
<dbReference type="EMBL" id="AJWJ01000010">
    <property type="protein sequence ID" value="KAF2078138.1"/>
    <property type="molecule type" value="Genomic_DNA"/>
</dbReference>
<feature type="binding site" evidence="8">
    <location>
        <position position="43"/>
    </location>
    <ligand>
        <name>Zn(2+)</name>
        <dbReference type="ChEBI" id="CHEBI:29105"/>
    </ligand>
</feature>
<dbReference type="GO" id="GO:0000349">
    <property type="term" value="P:generation of catalytic spliceosome for first transesterification step"/>
    <property type="evidence" value="ECO:0007669"/>
    <property type="project" value="UniProtKB-UniRule"/>
</dbReference>
<keyword evidence="5 8" id="KW-0862">Zinc</keyword>
<dbReference type="InterPro" id="IPR043701">
    <property type="entry name" value="Yju2"/>
</dbReference>
<feature type="compositionally biased region" description="Low complexity" evidence="9">
    <location>
        <begin position="242"/>
        <end position="271"/>
    </location>
</feature>
<evidence type="ECO:0000313" key="10">
    <source>
        <dbReference type="EMBL" id="KAF2078138.1"/>
    </source>
</evidence>
<evidence type="ECO:0000256" key="6">
    <source>
        <dbReference type="ARBA" id="ARBA00023187"/>
    </source>
</evidence>
<comment type="caution">
    <text evidence="10">The sequence shown here is derived from an EMBL/GenBank/DDBJ whole genome shotgun (WGS) entry which is preliminary data.</text>
</comment>
<keyword evidence="3 8" id="KW-0479">Metal-binding</keyword>
<dbReference type="Pfam" id="PF04502">
    <property type="entry name" value="Saf4_Yju2"/>
    <property type="match status" value="1"/>
</dbReference>
<evidence type="ECO:0000256" key="8">
    <source>
        <dbReference type="HAMAP-Rule" id="MF_03226"/>
    </source>
</evidence>
<comment type="function">
    <text evidence="8">Part of the spliceosome which catalyzes two sequential transesterification reactions, first the excision of the non-coding intron from pre-mRNA and then the ligation of the coding exons to form the mature mRNA. Plays a role in stabilizing the structure of the spliceosome catalytic core and docking of the branch helix into the active site, producing 5'-exon and lariat intron-3'-intermediates.</text>
</comment>
<keyword evidence="4 8" id="KW-0747">Spliceosome</keyword>
<dbReference type="InterPro" id="IPR007590">
    <property type="entry name" value="Saf4/Yju2"/>
</dbReference>
<evidence type="ECO:0000256" key="1">
    <source>
        <dbReference type="ARBA" id="ARBA00004123"/>
    </source>
</evidence>
<evidence type="ECO:0000256" key="4">
    <source>
        <dbReference type="ARBA" id="ARBA00022728"/>
    </source>
</evidence>
<keyword evidence="7 8" id="KW-0539">Nucleus</keyword>
<sequence length="313" mass="35928">MSDRKVLTKYYPPEFDPSKITKIKVKKLPYTKVTTMLPMSIRCNTCGEYIGRGTKFNAKKETVAGESYLGLKIYRFYLRCKKCAAELTIRTDPKNSEYICEAGATKNYEPWKETQDEKDTRLHQEAEEEVDAMKALENRTLQSKREMEILDGLEEMKAHNSRLAEIADTDILLEYNLKKQQEIKDQFEKEDEDLIKQVFGKNKDHDSQDQDEDEDEEQDSEEDTKIKRIDDEQDDKFNSLFNSKSTNDNNSSVNNNSTKTTTTTASKPKTSILSNVKIVKSQEPPKPAPLAQPNTNLSSLLGGYDSDEEEEDN</sequence>
<feature type="binding site" evidence="8">
    <location>
        <position position="80"/>
    </location>
    <ligand>
        <name>Zn(2+)</name>
        <dbReference type="ChEBI" id="CHEBI:29105"/>
    </ligand>
</feature>
<evidence type="ECO:0000256" key="2">
    <source>
        <dbReference type="ARBA" id="ARBA00022664"/>
    </source>
</evidence>
<accession>A0A8J4PZK4</accession>
<feature type="region of interest" description="Disordered" evidence="9">
    <location>
        <begin position="199"/>
        <end position="313"/>
    </location>
</feature>
<feature type="compositionally biased region" description="Acidic residues" evidence="9">
    <location>
        <begin position="209"/>
        <end position="222"/>
    </location>
</feature>
<evidence type="ECO:0000256" key="5">
    <source>
        <dbReference type="ARBA" id="ARBA00022833"/>
    </source>
</evidence>
<keyword evidence="6" id="KW-0508">mRNA splicing</keyword>
<comment type="subunit">
    <text evidence="8">Component of the spliceosome. Present in the activated B complex, the catalytically activated B* complex which catalyzes the branching, the catalytic step 1 C complex catalyzing the exon ligation, and the postcatalytic P complex containing the ligated exons (mRNA) and the excised lariat intron.</text>
</comment>
<reference evidence="10" key="1">
    <citation type="submission" date="2020-01" db="EMBL/GenBank/DDBJ databases">
        <title>Development of genomics and gene disruption for Polysphondylium violaceum indicates a role for the polyketide synthase stlB in stalk morphogenesis.</title>
        <authorList>
            <person name="Narita B."/>
            <person name="Kawabe Y."/>
            <person name="Kin K."/>
            <person name="Saito T."/>
            <person name="Gibbs R."/>
            <person name="Kuspa A."/>
            <person name="Muzny D."/>
            <person name="Queller D."/>
            <person name="Richards S."/>
            <person name="Strassman J."/>
            <person name="Sucgang R."/>
            <person name="Worley K."/>
            <person name="Schaap P."/>
        </authorList>
    </citation>
    <scope>NUCLEOTIDE SEQUENCE</scope>
    <source>
        <strain evidence="10">QSvi11</strain>
    </source>
</reference>
<name>A0A8J4PZK4_9MYCE</name>
<evidence type="ECO:0000256" key="9">
    <source>
        <dbReference type="SAM" id="MobiDB-lite"/>
    </source>
</evidence>
<dbReference type="GO" id="GO:0071006">
    <property type="term" value="C:U2-type catalytic step 1 spliceosome"/>
    <property type="evidence" value="ECO:0007669"/>
    <property type="project" value="UniProtKB-UniRule"/>
</dbReference>
<keyword evidence="11" id="KW-1185">Reference proteome</keyword>
<dbReference type="AlphaFoldDB" id="A0A8J4PZK4"/>
<proteinExistence type="inferred from homology"/>
<feature type="binding site" evidence="8">
    <location>
        <position position="46"/>
    </location>
    <ligand>
        <name>Zn(2+)</name>
        <dbReference type="ChEBI" id="CHEBI:29105"/>
    </ligand>
</feature>
<organism evidence="10 11">
    <name type="scientific">Polysphondylium violaceum</name>
    <dbReference type="NCBI Taxonomy" id="133409"/>
    <lineage>
        <taxon>Eukaryota</taxon>
        <taxon>Amoebozoa</taxon>
        <taxon>Evosea</taxon>
        <taxon>Eumycetozoa</taxon>
        <taxon>Dictyostelia</taxon>
        <taxon>Dictyosteliales</taxon>
        <taxon>Dictyosteliaceae</taxon>
        <taxon>Polysphondylium</taxon>
    </lineage>
</organism>
<feature type="binding site" evidence="8">
    <location>
        <position position="83"/>
    </location>
    <ligand>
        <name>Zn(2+)</name>
        <dbReference type="ChEBI" id="CHEBI:29105"/>
    </ligand>
</feature>
<dbReference type="PANTHER" id="PTHR12111">
    <property type="entry name" value="SPLICING FACTOR YJU2"/>
    <property type="match status" value="1"/>
</dbReference>
<gene>
    <name evidence="10" type="ORF">CYY_000522</name>
</gene>